<evidence type="ECO:0008006" key="3">
    <source>
        <dbReference type="Google" id="ProtNLM"/>
    </source>
</evidence>
<dbReference type="STRING" id="98403.A0A151GY21"/>
<keyword evidence="2" id="KW-1185">Reference proteome</keyword>
<name>A0A151GY21_DRECN</name>
<evidence type="ECO:0000313" key="1">
    <source>
        <dbReference type="EMBL" id="KYK61933.1"/>
    </source>
</evidence>
<gene>
    <name evidence="1" type="ORF">DCS_03078</name>
</gene>
<comment type="caution">
    <text evidence="1">The sequence shown here is derived from an EMBL/GenBank/DDBJ whole genome shotgun (WGS) entry which is preliminary data.</text>
</comment>
<accession>A0A151GY21</accession>
<reference evidence="1 2" key="1">
    <citation type="journal article" date="2016" name="Sci. Rep.">
        <title>Insights into Adaptations to a Near-Obligate Nematode Endoparasitic Lifestyle from the Finished Genome of Drechmeria coniospora.</title>
        <authorList>
            <person name="Zhang L."/>
            <person name="Zhou Z."/>
            <person name="Guo Q."/>
            <person name="Fokkens L."/>
            <person name="Miskei M."/>
            <person name="Pocsi I."/>
            <person name="Zhang W."/>
            <person name="Chen M."/>
            <person name="Wang L."/>
            <person name="Sun Y."/>
            <person name="Donzelli B.G."/>
            <person name="Gibson D.M."/>
            <person name="Nelson D.R."/>
            <person name="Luo J.G."/>
            <person name="Rep M."/>
            <person name="Liu H."/>
            <person name="Yang S."/>
            <person name="Wang J."/>
            <person name="Krasnoff S.B."/>
            <person name="Xu Y."/>
            <person name="Molnar I."/>
            <person name="Lin M."/>
        </authorList>
    </citation>
    <scope>NUCLEOTIDE SEQUENCE [LARGE SCALE GENOMIC DNA]</scope>
    <source>
        <strain evidence="1 2">ARSEF 6962</strain>
    </source>
</reference>
<sequence length="325" mass="37642">MLQQQYGFQLAIRDITQAYTQSNTPLHREILARPPREITERYPEGTIFRVMRPLYGIPEAGAHWFLTYQNHYRDKMEMDASSYDPCLMVSRSESKSIGIVGMQTDDTIQLGNTAFMEMEDQSLQQHKITAKPKTVLTNRSIKDFNGLQISIENVNATDPNRDQQYMQQRVRGAYLASLCQPEAAMDYSVAVQAQSPTDTDILALNRRIQWQLDYKDRGLRFIPLCTTDLKMFIFADGSFANNKDLTSQIGYIIVLANEMEHTNEQFKIQAIRQSYERREILEIRWINGSENPADAMTKVQPNRKLERLVSTNQIDIRIEGWVDRE</sequence>
<evidence type="ECO:0000313" key="2">
    <source>
        <dbReference type="Proteomes" id="UP000076580"/>
    </source>
</evidence>
<dbReference type="Proteomes" id="UP000076580">
    <property type="component" value="Chromosome 01"/>
</dbReference>
<dbReference type="RefSeq" id="XP_040661285.1">
    <property type="nucleotide sequence ID" value="XM_040800402.1"/>
</dbReference>
<dbReference type="InParanoid" id="A0A151GY21"/>
<dbReference type="EMBL" id="LAYC01000001">
    <property type="protein sequence ID" value="KYK61933.1"/>
    <property type="molecule type" value="Genomic_DNA"/>
</dbReference>
<proteinExistence type="predicted"/>
<dbReference type="AlphaFoldDB" id="A0A151GY21"/>
<protein>
    <recommendedName>
        <fullName evidence="3">Reverse transcriptase Ty1/copia-type domain-containing protein</fullName>
    </recommendedName>
</protein>
<dbReference type="GeneID" id="63715721"/>
<organism evidence="1 2">
    <name type="scientific">Drechmeria coniospora</name>
    <name type="common">Nematophagous fungus</name>
    <name type="synonym">Meria coniospora</name>
    <dbReference type="NCBI Taxonomy" id="98403"/>
    <lineage>
        <taxon>Eukaryota</taxon>
        <taxon>Fungi</taxon>
        <taxon>Dikarya</taxon>
        <taxon>Ascomycota</taxon>
        <taxon>Pezizomycotina</taxon>
        <taxon>Sordariomycetes</taxon>
        <taxon>Hypocreomycetidae</taxon>
        <taxon>Hypocreales</taxon>
        <taxon>Ophiocordycipitaceae</taxon>
        <taxon>Drechmeria</taxon>
    </lineage>
</organism>